<dbReference type="AlphaFoldDB" id="A0A839SM58"/>
<feature type="chain" id="PRO_5032319159" description="DUF4952 domain-containing protein" evidence="1">
    <location>
        <begin position="21"/>
        <end position="145"/>
    </location>
</feature>
<evidence type="ECO:0000313" key="3">
    <source>
        <dbReference type="Proteomes" id="UP000539265"/>
    </source>
</evidence>
<evidence type="ECO:0000313" key="2">
    <source>
        <dbReference type="EMBL" id="MBB3058966.1"/>
    </source>
</evidence>
<accession>A0A839SM58</accession>
<feature type="signal peptide" evidence="1">
    <location>
        <begin position="1"/>
        <end position="20"/>
    </location>
</feature>
<dbReference type="Proteomes" id="UP000539265">
    <property type="component" value="Unassembled WGS sequence"/>
</dbReference>
<comment type="caution">
    <text evidence="2">The sequence shown here is derived from an EMBL/GenBank/DDBJ whole genome shotgun (WGS) entry which is preliminary data.</text>
</comment>
<keyword evidence="3" id="KW-1185">Reference proteome</keyword>
<name>A0A839SM58_9SPHI</name>
<gene>
    <name evidence="2" type="ORF">FHS11_005426</name>
</gene>
<reference evidence="2" key="1">
    <citation type="submission" date="2020-08" db="EMBL/GenBank/DDBJ databases">
        <title>Genomic Encyclopedia of Type Strains, Phase III (KMG-III): the genomes of soil and plant-associated and newly described type strains.</title>
        <authorList>
            <person name="Whitman W."/>
        </authorList>
    </citation>
    <scope>NUCLEOTIDE SEQUENCE [LARGE SCALE GENOMIC DNA]</scope>
    <source>
        <strain evidence="2">CECT 8628</strain>
    </source>
</reference>
<evidence type="ECO:0000256" key="1">
    <source>
        <dbReference type="SAM" id="SignalP"/>
    </source>
</evidence>
<keyword evidence="1" id="KW-0732">Signal</keyword>
<sequence>MRKLVLFVFLSVFFVAKLFAQTDTSAFRFLNHLVFKNGKARITIKAIYRDFHRSGDEPEFLKMSQKKKLRYKDYFLSCCGGSAISFRLPASSELYDIVMRQGIQFDINHSKPGDVMYLTCLVFEGEKQYNGDPFLVVTNISDKAD</sequence>
<dbReference type="EMBL" id="JACHWX010000028">
    <property type="protein sequence ID" value="MBB3058966.1"/>
    <property type="molecule type" value="Genomic_DNA"/>
</dbReference>
<protein>
    <recommendedName>
        <fullName evidence="4">DUF4952 domain-containing protein</fullName>
    </recommendedName>
</protein>
<dbReference type="RefSeq" id="WP_096355898.1">
    <property type="nucleotide sequence ID" value="NZ_AP017313.1"/>
</dbReference>
<proteinExistence type="predicted"/>
<organism evidence="2 3">
    <name type="scientific">Mucilaginibacter gotjawali</name>
    <dbReference type="NCBI Taxonomy" id="1550579"/>
    <lineage>
        <taxon>Bacteria</taxon>
        <taxon>Pseudomonadati</taxon>
        <taxon>Bacteroidota</taxon>
        <taxon>Sphingobacteriia</taxon>
        <taxon>Sphingobacteriales</taxon>
        <taxon>Sphingobacteriaceae</taxon>
        <taxon>Mucilaginibacter</taxon>
    </lineage>
</organism>
<evidence type="ECO:0008006" key="4">
    <source>
        <dbReference type="Google" id="ProtNLM"/>
    </source>
</evidence>